<dbReference type="EMBL" id="MCAS01000017">
    <property type="protein sequence ID" value="RKF45021.1"/>
    <property type="molecule type" value="Genomic_DNA"/>
</dbReference>
<sequence length="93" mass="10064">MRSASSLLPAEDRAVATNCFALLKQLAIDGVGTAILPAHLCEVEVRERQLVELDSNQSSSPEIGLFIVYPSRKDINAKVRAFSEHLVGVLETG</sequence>
<dbReference type="Proteomes" id="UP000283709">
    <property type="component" value="Unassembled WGS sequence"/>
</dbReference>
<dbReference type="InterPro" id="IPR005119">
    <property type="entry name" value="LysR_subst-bd"/>
</dbReference>
<organism evidence="2 3">
    <name type="scientific">Paraburkholderia fungorum</name>
    <dbReference type="NCBI Taxonomy" id="134537"/>
    <lineage>
        <taxon>Bacteria</taxon>
        <taxon>Pseudomonadati</taxon>
        <taxon>Pseudomonadota</taxon>
        <taxon>Betaproteobacteria</taxon>
        <taxon>Burkholderiales</taxon>
        <taxon>Burkholderiaceae</taxon>
        <taxon>Paraburkholderia</taxon>
    </lineage>
</organism>
<evidence type="ECO:0000259" key="1">
    <source>
        <dbReference type="Pfam" id="PF03466"/>
    </source>
</evidence>
<evidence type="ECO:0000313" key="2">
    <source>
        <dbReference type="EMBL" id="RKF45021.1"/>
    </source>
</evidence>
<reference evidence="2 3" key="1">
    <citation type="submission" date="2016-07" db="EMBL/GenBank/DDBJ databases">
        <title>Genome analysis of Burkholderia fungorum ES3-20.</title>
        <authorList>
            <person name="Xu D."/>
            <person name="Yao R."/>
            <person name="Zheng S."/>
        </authorList>
    </citation>
    <scope>NUCLEOTIDE SEQUENCE [LARGE SCALE GENOMIC DNA]</scope>
    <source>
        <strain evidence="2 3">ES3-20</strain>
    </source>
</reference>
<name>A0A420GIS3_9BURK</name>
<comment type="caution">
    <text evidence="2">The sequence shown here is derived from an EMBL/GenBank/DDBJ whole genome shotgun (WGS) entry which is preliminary data.</text>
</comment>
<dbReference type="SUPFAM" id="SSF53850">
    <property type="entry name" value="Periplasmic binding protein-like II"/>
    <property type="match status" value="1"/>
</dbReference>
<proteinExistence type="predicted"/>
<protein>
    <recommendedName>
        <fullName evidence="1">LysR substrate-binding domain-containing protein</fullName>
    </recommendedName>
</protein>
<feature type="domain" description="LysR substrate-binding" evidence="1">
    <location>
        <begin position="12"/>
        <end position="88"/>
    </location>
</feature>
<dbReference type="AlphaFoldDB" id="A0A420GIS3"/>
<accession>A0A420GIS3</accession>
<dbReference type="Pfam" id="PF03466">
    <property type="entry name" value="LysR_substrate"/>
    <property type="match status" value="1"/>
</dbReference>
<gene>
    <name evidence="2" type="ORF">BCY88_27905</name>
</gene>
<dbReference type="Gene3D" id="3.40.190.290">
    <property type="match status" value="1"/>
</dbReference>
<evidence type="ECO:0000313" key="3">
    <source>
        <dbReference type="Proteomes" id="UP000283709"/>
    </source>
</evidence>